<evidence type="ECO:0000313" key="7">
    <source>
        <dbReference type="EMBL" id="QJD83973.1"/>
    </source>
</evidence>
<dbReference type="Gene3D" id="3.40.50.2300">
    <property type="match status" value="1"/>
</dbReference>
<dbReference type="KEGG" id="cheb:HH215_12800"/>
<gene>
    <name evidence="7" type="ORF">HH215_12800</name>
</gene>
<dbReference type="EMBL" id="CP051680">
    <property type="protein sequence ID" value="QJD83973.1"/>
    <property type="molecule type" value="Genomic_DNA"/>
</dbReference>
<evidence type="ECO:0000256" key="3">
    <source>
        <dbReference type="ARBA" id="ARBA00023163"/>
    </source>
</evidence>
<evidence type="ECO:0000259" key="6">
    <source>
        <dbReference type="PROSITE" id="PS50110"/>
    </source>
</evidence>
<dbReference type="PANTHER" id="PTHR43280:SF28">
    <property type="entry name" value="HTH-TYPE TRANSCRIPTIONAL ACTIVATOR RHAS"/>
    <property type="match status" value="1"/>
</dbReference>
<dbReference type="PROSITE" id="PS50110">
    <property type="entry name" value="RESPONSE_REGULATORY"/>
    <property type="match status" value="1"/>
</dbReference>
<feature type="domain" description="Response regulatory" evidence="6">
    <location>
        <begin position="3"/>
        <end position="119"/>
    </location>
</feature>
<feature type="modified residue" description="4-aspartylphosphate" evidence="4">
    <location>
        <position position="54"/>
    </location>
</feature>
<dbReference type="SMART" id="SM00448">
    <property type="entry name" value="REC"/>
    <property type="match status" value="1"/>
</dbReference>
<evidence type="ECO:0000313" key="8">
    <source>
        <dbReference type="Proteomes" id="UP000502248"/>
    </source>
</evidence>
<dbReference type="GO" id="GO:0043565">
    <property type="term" value="F:sequence-specific DNA binding"/>
    <property type="evidence" value="ECO:0007669"/>
    <property type="project" value="InterPro"/>
</dbReference>
<dbReference type="InterPro" id="IPR018060">
    <property type="entry name" value="HTH_AraC"/>
</dbReference>
<dbReference type="SUPFAM" id="SSF46689">
    <property type="entry name" value="Homeodomain-like"/>
    <property type="match status" value="2"/>
</dbReference>
<accession>A0A7Z2VIP3</accession>
<feature type="domain" description="HTH araC/xylS-type" evidence="5">
    <location>
        <begin position="448"/>
        <end position="546"/>
    </location>
</feature>
<evidence type="ECO:0000256" key="2">
    <source>
        <dbReference type="ARBA" id="ARBA00023125"/>
    </source>
</evidence>
<sequence length="548" mass="62782">MYRLLIVDDEPIIVEGLSELFQQTELPLEVYQAYDGKEALAIARKLRMDILLTDIEMPEMNGIELQREIAKLWTRCKTVFLTGYNEFDYIQSSIRAGAVDYVLKTEGDDPILAAVVKAIHSISEQVTYEKLITNARMQLRLAIPTLRKEYLTGLLQGESSSSRKREAHFAELEIPLDASRPVVVAVGRIDRWRDDSIDNDKPLFTYSINNIFEELFSQSFSLVHLNVEFNRLVWLMQPKEGIFYSPLGEVDDDEAGNLHAYILGTIESVQTACAQYLKLACSFVVSGEPSEWEFLSAKYDGLIRLFGRGLGLGSQMLLSDERMASGSYEQSRGNMKRVRLLDHYLMHKDKEKFNGLFDEIMDAIGDPPSIQAGLPLEIYYELTAIFISHMNRLEAFATLSESIDCSKLFAIYEHASWREVAAYFRSLADRLFSLMAEGNEQETSEVVDLIHRYVEANLEGDLSLNRLSDHVYLTPFYLSRLYKQKTGQSISDHITRIRIEKAKQLLSETPLKIHEVGMRIGYDSASYFTRFFKKATRFTPQQFRDSLK</sequence>
<dbReference type="RefSeq" id="WP_169280259.1">
    <property type="nucleotide sequence ID" value="NZ_CP051680.1"/>
</dbReference>
<evidence type="ECO:0000256" key="1">
    <source>
        <dbReference type="ARBA" id="ARBA00023015"/>
    </source>
</evidence>
<dbReference type="SUPFAM" id="SSF52172">
    <property type="entry name" value="CheY-like"/>
    <property type="match status" value="1"/>
</dbReference>
<dbReference type="PROSITE" id="PS00041">
    <property type="entry name" value="HTH_ARAC_FAMILY_1"/>
    <property type="match status" value="1"/>
</dbReference>
<dbReference type="InterPro" id="IPR018062">
    <property type="entry name" value="HTH_AraC-typ_CS"/>
</dbReference>
<dbReference type="PRINTS" id="PR00032">
    <property type="entry name" value="HTHARAC"/>
</dbReference>
<dbReference type="GO" id="GO:0003700">
    <property type="term" value="F:DNA-binding transcription factor activity"/>
    <property type="evidence" value="ECO:0007669"/>
    <property type="project" value="InterPro"/>
</dbReference>
<dbReference type="InterPro" id="IPR011006">
    <property type="entry name" value="CheY-like_superfamily"/>
</dbReference>
<dbReference type="GO" id="GO:0000160">
    <property type="term" value="P:phosphorelay signal transduction system"/>
    <property type="evidence" value="ECO:0007669"/>
    <property type="project" value="InterPro"/>
</dbReference>
<keyword evidence="3" id="KW-0804">Transcription</keyword>
<proteinExistence type="predicted"/>
<dbReference type="Pfam" id="PF00072">
    <property type="entry name" value="Response_reg"/>
    <property type="match status" value="1"/>
</dbReference>
<protein>
    <submittedName>
        <fullName evidence="7">Response regulator</fullName>
    </submittedName>
</protein>
<keyword evidence="2" id="KW-0238">DNA-binding</keyword>
<reference evidence="7 8" key="1">
    <citation type="submission" date="2020-04" db="EMBL/GenBank/DDBJ databases">
        <title>Genome sequencing of novel species.</title>
        <authorList>
            <person name="Heo J."/>
            <person name="Kim S.-J."/>
            <person name="Kim J.-S."/>
            <person name="Hong S.-B."/>
            <person name="Kwon S.-W."/>
        </authorList>
    </citation>
    <scope>NUCLEOTIDE SEQUENCE [LARGE SCALE GENOMIC DNA]</scope>
    <source>
        <strain evidence="7 8">MFER-1</strain>
    </source>
</reference>
<organism evidence="7 8">
    <name type="scientific">Cohnella herbarum</name>
    <dbReference type="NCBI Taxonomy" id="2728023"/>
    <lineage>
        <taxon>Bacteria</taxon>
        <taxon>Bacillati</taxon>
        <taxon>Bacillota</taxon>
        <taxon>Bacilli</taxon>
        <taxon>Bacillales</taxon>
        <taxon>Paenibacillaceae</taxon>
        <taxon>Cohnella</taxon>
    </lineage>
</organism>
<dbReference type="PANTHER" id="PTHR43280">
    <property type="entry name" value="ARAC-FAMILY TRANSCRIPTIONAL REGULATOR"/>
    <property type="match status" value="1"/>
</dbReference>
<keyword evidence="1" id="KW-0805">Transcription regulation</keyword>
<dbReference type="CDD" id="cd17536">
    <property type="entry name" value="REC_YesN-like"/>
    <property type="match status" value="1"/>
</dbReference>
<keyword evidence="4" id="KW-0597">Phosphoprotein</keyword>
<keyword evidence="8" id="KW-1185">Reference proteome</keyword>
<dbReference type="PROSITE" id="PS01124">
    <property type="entry name" value="HTH_ARAC_FAMILY_2"/>
    <property type="match status" value="1"/>
</dbReference>
<dbReference type="SMART" id="SM00342">
    <property type="entry name" value="HTH_ARAC"/>
    <property type="match status" value="1"/>
</dbReference>
<dbReference type="InterPro" id="IPR020449">
    <property type="entry name" value="Tscrpt_reg_AraC-type_HTH"/>
</dbReference>
<dbReference type="InterPro" id="IPR009057">
    <property type="entry name" value="Homeodomain-like_sf"/>
</dbReference>
<dbReference type="Pfam" id="PF12833">
    <property type="entry name" value="HTH_18"/>
    <property type="match status" value="1"/>
</dbReference>
<dbReference type="AlphaFoldDB" id="A0A7Z2VIP3"/>
<dbReference type="Proteomes" id="UP000502248">
    <property type="component" value="Chromosome"/>
</dbReference>
<evidence type="ECO:0000256" key="4">
    <source>
        <dbReference type="PROSITE-ProRule" id="PRU00169"/>
    </source>
</evidence>
<name>A0A7Z2VIP3_9BACL</name>
<dbReference type="Gene3D" id="1.10.10.60">
    <property type="entry name" value="Homeodomain-like"/>
    <property type="match status" value="2"/>
</dbReference>
<dbReference type="InterPro" id="IPR001789">
    <property type="entry name" value="Sig_transdc_resp-reg_receiver"/>
</dbReference>
<evidence type="ECO:0000259" key="5">
    <source>
        <dbReference type="PROSITE" id="PS01124"/>
    </source>
</evidence>